<feature type="compositionally biased region" description="Polar residues" evidence="1">
    <location>
        <begin position="358"/>
        <end position="368"/>
    </location>
</feature>
<name>A0A0L8I7J0_OCTBM</name>
<dbReference type="CDD" id="cd01670">
    <property type="entry name" value="Death"/>
    <property type="match status" value="1"/>
</dbReference>
<feature type="region of interest" description="Disordered" evidence="1">
    <location>
        <begin position="358"/>
        <end position="379"/>
    </location>
</feature>
<evidence type="ECO:0000256" key="1">
    <source>
        <dbReference type="SAM" id="MobiDB-lite"/>
    </source>
</evidence>
<dbReference type="InterPro" id="IPR011029">
    <property type="entry name" value="DEATH-like_dom_sf"/>
</dbReference>
<proteinExistence type="predicted"/>
<dbReference type="AlphaFoldDB" id="A0A0L8I7J0"/>
<dbReference type="Gene3D" id="1.10.533.10">
    <property type="entry name" value="Death Domain, Fas"/>
    <property type="match status" value="1"/>
</dbReference>
<dbReference type="EMBL" id="KQ416432">
    <property type="protein sequence ID" value="KOF96990.1"/>
    <property type="molecule type" value="Genomic_DNA"/>
</dbReference>
<protein>
    <recommendedName>
        <fullName evidence="3">Death domain-containing protein</fullName>
    </recommendedName>
</protein>
<organism evidence="2">
    <name type="scientific">Octopus bimaculoides</name>
    <name type="common">California two-spotted octopus</name>
    <dbReference type="NCBI Taxonomy" id="37653"/>
    <lineage>
        <taxon>Eukaryota</taxon>
        <taxon>Metazoa</taxon>
        <taxon>Spiralia</taxon>
        <taxon>Lophotrochozoa</taxon>
        <taxon>Mollusca</taxon>
        <taxon>Cephalopoda</taxon>
        <taxon>Coleoidea</taxon>
        <taxon>Octopodiformes</taxon>
        <taxon>Octopoda</taxon>
        <taxon>Incirrata</taxon>
        <taxon>Octopodidae</taxon>
        <taxon>Octopus</taxon>
    </lineage>
</organism>
<evidence type="ECO:0000313" key="2">
    <source>
        <dbReference type="EMBL" id="KOF96990.1"/>
    </source>
</evidence>
<gene>
    <name evidence="2" type="ORF">OCBIM_22032479mg</name>
</gene>
<reference evidence="2" key="1">
    <citation type="submission" date="2015-07" db="EMBL/GenBank/DDBJ databases">
        <title>MeaNS - Measles Nucleotide Surveillance Program.</title>
        <authorList>
            <person name="Tran T."/>
            <person name="Druce J."/>
        </authorList>
    </citation>
    <scope>NUCLEOTIDE SEQUENCE</scope>
    <source>
        <strain evidence="2">UCB-OBI-ISO-001</strain>
        <tissue evidence="2">Gonad</tissue>
    </source>
</reference>
<accession>A0A0L8I7J0</accession>
<evidence type="ECO:0008006" key="3">
    <source>
        <dbReference type="Google" id="ProtNLM"/>
    </source>
</evidence>
<sequence length="379" mass="43779">MASTNNVVEVEEIDRSSDFSESVDENVIFFSDDLILSLVDGIVDIEDIQSLCIRLNISHTVFEHYKQTHGDLFELGVNILRLWREVNNLGDFESCRLLQKNLNELGHRFKSSQLISSFIQWCTTKMCCCNRVHDHALATIGQFQKRNQSLMNDVQGKFNNWCDGLDLQQNSTNMALYLQLYKADFETEERHFSKMLFNINKSLDHHLPRDAFLSTYGCTDVTSSILKKFTIISKPVTSFLHERRLMLMSGYFSDMTTVSEFGIHLNILPSKLQSIHNKNKHSVKLTAYYVLHTWKQNWSSLKEERHIHELTKALNDINYIELSEKLLKDYEAWKLQPVPTKFYQMVIAKRKISNLGQNSISNSASSPMKISKALLPPNG</sequence>